<dbReference type="InterPro" id="IPR008978">
    <property type="entry name" value="HSP20-like_chaperone"/>
</dbReference>
<evidence type="ECO:0000313" key="6">
    <source>
        <dbReference type="Proteomes" id="UP001609175"/>
    </source>
</evidence>
<evidence type="ECO:0000259" key="3">
    <source>
        <dbReference type="Pfam" id="PF17886"/>
    </source>
</evidence>
<evidence type="ECO:0000256" key="1">
    <source>
        <dbReference type="ARBA" id="ARBA00011040"/>
    </source>
</evidence>
<dbReference type="InterPro" id="IPR027417">
    <property type="entry name" value="P-loop_NTPase"/>
</dbReference>
<dbReference type="CDD" id="cd02035">
    <property type="entry name" value="ArsA"/>
    <property type="match status" value="1"/>
</dbReference>
<dbReference type="PANTHER" id="PTHR10803:SF3">
    <property type="entry name" value="ATPASE GET3"/>
    <property type="match status" value="1"/>
</dbReference>
<comment type="caution">
    <text evidence="5">The sequence shown here is derived from an EMBL/GenBank/DDBJ whole genome shotgun (WGS) entry which is preliminary data.</text>
</comment>
<evidence type="ECO:0000313" key="7">
    <source>
        <dbReference type="Proteomes" id="UP001609176"/>
    </source>
</evidence>
<proteinExistence type="inferred from homology"/>
<accession>A0ABW7KQ02</accession>
<comment type="similarity">
    <text evidence="1">Belongs to the arsA ATPase family.</text>
</comment>
<name>A0ABW7KQ02_9NOCA</name>
<feature type="domain" description="ArsA HSP20-like" evidence="3">
    <location>
        <begin position="356"/>
        <end position="417"/>
    </location>
</feature>
<evidence type="ECO:0000313" key="5">
    <source>
        <dbReference type="EMBL" id="MFH5244527.1"/>
    </source>
</evidence>
<dbReference type="InterPro" id="IPR025723">
    <property type="entry name" value="ArsA/GET3_ATPase-like"/>
</dbReference>
<dbReference type="Gene3D" id="2.60.40.790">
    <property type="match status" value="1"/>
</dbReference>
<dbReference type="RefSeq" id="WP_395116956.1">
    <property type="nucleotide sequence ID" value="NZ_JBIMSO010000066.1"/>
</dbReference>
<dbReference type="PANTHER" id="PTHR10803">
    <property type="entry name" value="ARSENICAL PUMP-DRIVING ATPASE ARSENITE-TRANSLOCATING ATPASE"/>
    <property type="match status" value="1"/>
</dbReference>
<dbReference type="SUPFAM" id="SSF52540">
    <property type="entry name" value="P-loop containing nucleoside triphosphate hydrolases"/>
    <property type="match status" value="1"/>
</dbReference>
<dbReference type="Proteomes" id="UP001609175">
    <property type="component" value="Unassembled WGS sequence"/>
</dbReference>
<dbReference type="Pfam" id="PF02374">
    <property type="entry name" value="ArsA_ATPase"/>
    <property type="match status" value="1"/>
</dbReference>
<dbReference type="InterPro" id="IPR040612">
    <property type="entry name" value="ArsA_HSP20-like"/>
</dbReference>
<sequence length="426" mass="45312">MSTGKRPAQQAKIEFFVGKGGVGKTTLACATAISRARSGERVLLASIDQAQSLGDALGRSISHDPGTTAAIHSVMDGLEAIEIDTLALLEERYRETSKMLSVGAGHDHGAELTALDAGELTGLPGAQEILGLIEIVEFASDDQWDTVVVDCGPTADALRTLAAPDAFLGYLDRIWPKHKRIAAAIGTDLRMAVVVATIEKIAVALGGVRAVIADQDRTSVRLITVAERLALAEAARTRSALALLGLRLDAVVVNKVLPSLDEPGTDEIASEDVAPAVRWYRNRRGEQLDVVAAFEESMTDVRILTAQHTGPEPVGLSSLGALAYAVNAELADAPPARGGDAQTVTVWLESGSGVDSVYAMRMHLPVVEPRSLQLARAEDDLIVGADGVRRRMRLASVLRRCAVESAELDGTSLVVRFRPDQKVWPK</sequence>
<dbReference type="EMBL" id="JBIMSP010000045">
    <property type="protein sequence ID" value="MFH5244527.1"/>
    <property type="molecule type" value="Genomic_DNA"/>
</dbReference>
<dbReference type="InterPro" id="IPR016300">
    <property type="entry name" value="ATPase_ArsA/GET3"/>
</dbReference>
<protein>
    <submittedName>
        <fullName evidence="5">ArsA family ATPase</fullName>
    </submittedName>
</protein>
<dbReference type="Pfam" id="PF17886">
    <property type="entry name" value="ArsA_HSP20"/>
    <property type="match status" value="1"/>
</dbReference>
<organism evidence="5 7">
    <name type="scientific">Antrihabitans spumae</name>
    <dbReference type="NCBI Taxonomy" id="3373370"/>
    <lineage>
        <taxon>Bacteria</taxon>
        <taxon>Bacillati</taxon>
        <taxon>Actinomycetota</taxon>
        <taxon>Actinomycetes</taxon>
        <taxon>Mycobacteriales</taxon>
        <taxon>Nocardiaceae</taxon>
        <taxon>Antrihabitans</taxon>
    </lineage>
</organism>
<dbReference type="EMBL" id="JBIMSO010000066">
    <property type="protein sequence ID" value="MFH5210848.1"/>
    <property type="molecule type" value="Genomic_DNA"/>
</dbReference>
<reference evidence="6 7" key="1">
    <citation type="submission" date="2024-10" db="EMBL/GenBank/DDBJ databases">
        <authorList>
            <person name="Riesco R."/>
        </authorList>
    </citation>
    <scope>NUCLEOTIDE SEQUENCE [LARGE SCALE GENOMIC DNA]</scope>
    <source>
        <strain evidence="5 7">NCIMB 15448</strain>
        <strain evidence="4 6">NCIMB 15449</strain>
    </source>
</reference>
<evidence type="ECO:0000259" key="2">
    <source>
        <dbReference type="Pfam" id="PF02374"/>
    </source>
</evidence>
<dbReference type="NCBIfam" id="TIGR00345">
    <property type="entry name" value="GET3_arsA_TRC40"/>
    <property type="match status" value="1"/>
</dbReference>
<evidence type="ECO:0000313" key="4">
    <source>
        <dbReference type="EMBL" id="MFH5210848.1"/>
    </source>
</evidence>
<feature type="domain" description="ArsA/GET3 Anion-transporting ATPase-like" evidence="2">
    <location>
        <begin position="12"/>
        <end position="323"/>
    </location>
</feature>
<gene>
    <name evidence="5" type="ORF">ACHIPV_22025</name>
    <name evidence="4" type="ORF">ACHIPZ_21965</name>
</gene>
<dbReference type="Gene3D" id="3.40.50.300">
    <property type="entry name" value="P-loop containing nucleotide triphosphate hydrolases"/>
    <property type="match status" value="1"/>
</dbReference>
<dbReference type="Proteomes" id="UP001609176">
    <property type="component" value="Unassembled WGS sequence"/>
</dbReference>